<dbReference type="RefSeq" id="WP_349118675.1">
    <property type="nucleotide sequence ID" value="NZ_JBBMFM010000159.1"/>
</dbReference>
<dbReference type="Proteomes" id="UP001454086">
    <property type="component" value="Unassembled WGS sequence"/>
</dbReference>
<evidence type="ECO:0000313" key="1">
    <source>
        <dbReference type="EMBL" id="MEQ2428204.1"/>
    </source>
</evidence>
<accession>A0ABV1DG89</accession>
<sequence length="126" mass="14623">MITTKKFPLNRFNFSNLIEQIRTDVLIPNIITDSETGIEFYGADTISKKALIDLLENFNMIDNLAQQDNRHEYEKHTQLDIKNFQFEPSWVEITPNSITVGYVGIYINSDFSLTFSKINDGWVLIK</sequence>
<proteinExistence type="predicted"/>
<organism evidence="1 2">
    <name type="scientific">Enterocloster hominis</name>
    <name type="common">ex Hitch et al. 2024</name>
    <dbReference type="NCBI Taxonomy" id="1917870"/>
    <lineage>
        <taxon>Bacteria</taxon>
        <taxon>Bacillati</taxon>
        <taxon>Bacillota</taxon>
        <taxon>Clostridia</taxon>
        <taxon>Lachnospirales</taxon>
        <taxon>Lachnospiraceae</taxon>
        <taxon>Enterocloster</taxon>
    </lineage>
</organism>
<dbReference type="EMBL" id="JBBMFM010000159">
    <property type="protein sequence ID" value="MEQ2428204.1"/>
    <property type="molecule type" value="Genomic_DNA"/>
</dbReference>
<name>A0ABV1DG89_9FIRM</name>
<reference evidence="1 2" key="1">
    <citation type="submission" date="2024-03" db="EMBL/GenBank/DDBJ databases">
        <title>Human intestinal bacterial collection.</title>
        <authorList>
            <person name="Pauvert C."/>
            <person name="Hitch T.C.A."/>
            <person name="Clavel T."/>
        </authorList>
    </citation>
    <scope>NUCLEOTIDE SEQUENCE [LARGE SCALE GENOMIC DNA]</scope>
    <source>
        <strain evidence="1 2">CLA-SR-H021</strain>
    </source>
</reference>
<gene>
    <name evidence="1" type="ORF">WMQ36_24905</name>
</gene>
<evidence type="ECO:0000313" key="2">
    <source>
        <dbReference type="Proteomes" id="UP001454086"/>
    </source>
</evidence>
<comment type="caution">
    <text evidence="1">The sequence shown here is derived from an EMBL/GenBank/DDBJ whole genome shotgun (WGS) entry which is preliminary data.</text>
</comment>
<protein>
    <submittedName>
        <fullName evidence="1">Uncharacterized protein</fullName>
    </submittedName>
</protein>
<keyword evidence="2" id="KW-1185">Reference proteome</keyword>